<dbReference type="CDD" id="cd01650">
    <property type="entry name" value="RT_nLTR_like"/>
    <property type="match status" value="1"/>
</dbReference>
<dbReference type="Proteomes" id="UP001249851">
    <property type="component" value="Unassembled WGS sequence"/>
</dbReference>
<reference evidence="2" key="1">
    <citation type="journal article" date="2023" name="G3 (Bethesda)">
        <title>Whole genome assembly and annotation of the endangered Caribbean coral Acropora cervicornis.</title>
        <authorList>
            <person name="Selwyn J.D."/>
            <person name="Vollmer S.V."/>
        </authorList>
    </citation>
    <scope>NUCLEOTIDE SEQUENCE</scope>
    <source>
        <strain evidence="2">K2</strain>
    </source>
</reference>
<dbReference type="GO" id="GO:0003964">
    <property type="term" value="F:RNA-directed DNA polymerase activity"/>
    <property type="evidence" value="ECO:0007669"/>
    <property type="project" value="UniProtKB-KW"/>
</dbReference>
<sequence length="397" mass="45295">MTCGIFQCINYCITESSWPLDWKRSHITPIYKKGDASSVKNYGPISILSAIPKLLEKVMYNQLYDAFKSELSLNMSGFLRGHSCCTALLKMVDDWRLALDSKKITGSIAIDLSKAFDSICHNLLLAKLRAYGLNDDAIAFLQSYLTDRHQKNYLIVNSIKTQGMVLGSHTHVPDFFIGETKVELANSLKILGVTIDCKLTYCEHISNMLKKVYVKIGVLRRLKRLMPRNVSLSLYKAYLLPHLEYCSPLLIGINKTLNSKLESANKYALKTLLNLGNNLDYDTILSLSDMQSLEYRRYYSSLVLLYKCMNSNGPQYIKNFFQIRYSKYNLGGRGINLEQPGCNDKLFHNSFTYIVSRLWNKLPVHIKTSSMFGDFTRNLKAFDFSKLGPRCQCNSCI</sequence>
<keyword evidence="2" id="KW-0808">Transferase</keyword>
<keyword evidence="3" id="KW-1185">Reference proteome</keyword>
<accession>A0AAD9V0V7</accession>
<gene>
    <name evidence="2" type="ORF">P5673_020949</name>
</gene>
<evidence type="ECO:0000313" key="2">
    <source>
        <dbReference type="EMBL" id="KAK2557073.1"/>
    </source>
</evidence>
<protein>
    <submittedName>
        <fullName evidence="2">RNA-directed DNA polymerase from transposon BS</fullName>
    </submittedName>
</protein>
<dbReference type="InterPro" id="IPR000477">
    <property type="entry name" value="RT_dom"/>
</dbReference>
<keyword evidence="2" id="KW-0548">Nucleotidyltransferase</keyword>
<dbReference type="InterPro" id="IPR043502">
    <property type="entry name" value="DNA/RNA_pol_sf"/>
</dbReference>
<dbReference type="Pfam" id="PF00078">
    <property type="entry name" value="RVT_1"/>
    <property type="match status" value="1"/>
</dbReference>
<dbReference type="PANTHER" id="PTHR33332">
    <property type="entry name" value="REVERSE TRANSCRIPTASE DOMAIN-CONTAINING PROTEIN"/>
    <property type="match status" value="1"/>
</dbReference>
<keyword evidence="2" id="KW-0695">RNA-directed DNA polymerase</keyword>
<name>A0AAD9V0V7_ACRCE</name>
<evidence type="ECO:0000259" key="1">
    <source>
        <dbReference type="Pfam" id="PF00078"/>
    </source>
</evidence>
<feature type="domain" description="Reverse transcriptase" evidence="1">
    <location>
        <begin position="32"/>
        <end position="167"/>
    </location>
</feature>
<dbReference type="SUPFAM" id="SSF56672">
    <property type="entry name" value="DNA/RNA polymerases"/>
    <property type="match status" value="1"/>
</dbReference>
<evidence type="ECO:0000313" key="3">
    <source>
        <dbReference type="Proteomes" id="UP001249851"/>
    </source>
</evidence>
<comment type="caution">
    <text evidence="2">The sequence shown here is derived from an EMBL/GenBank/DDBJ whole genome shotgun (WGS) entry which is preliminary data.</text>
</comment>
<dbReference type="AlphaFoldDB" id="A0AAD9V0V7"/>
<reference evidence="2" key="2">
    <citation type="journal article" date="2023" name="Science">
        <title>Genomic signatures of disease resistance in endangered staghorn corals.</title>
        <authorList>
            <person name="Vollmer S.V."/>
            <person name="Selwyn J.D."/>
            <person name="Despard B.A."/>
            <person name="Roesel C.L."/>
        </authorList>
    </citation>
    <scope>NUCLEOTIDE SEQUENCE</scope>
    <source>
        <strain evidence="2">K2</strain>
    </source>
</reference>
<organism evidence="2 3">
    <name type="scientific">Acropora cervicornis</name>
    <name type="common">Staghorn coral</name>
    <dbReference type="NCBI Taxonomy" id="6130"/>
    <lineage>
        <taxon>Eukaryota</taxon>
        <taxon>Metazoa</taxon>
        <taxon>Cnidaria</taxon>
        <taxon>Anthozoa</taxon>
        <taxon>Hexacorallia</taxon>
        <taxon>Scleractinia</taxon>
        <taxon>Astrocoeniina</taxon>
        <taxon>Acroporidae</taxon>
        <taxon>Acropora</taxon>
    </lineage>
</organism>
<dbReference type="EMBL" id="JARQWQ010000052">
    <property type="protein sequence ID" value="KAK2557073.1"/>
    <property type="molecule type" value="Genomic_DNA"/>
</dbReference>
<proteinExistence type="predicted"/>